<feature type="region of interest" description="Disordered" evidence="10">
    <location>
        <begin position="553"/>
        <end position="781"/>
    </location>
</feature>
<feature type="coiled-coil region" evidence="9">
    <location>
        <begin position="1599"/>
        <end position="1633"/>
    </location>
</feature>
<evidence type="ECO:0000256" key="4">
    <source>
        <dbReference type="ARBA" id="ARBA00022737"/>
    </source>
</evidence>
<gene>
    <name evidence="14" type="ORF">RUM43_008526</name>
</gene>
<feature type="compositionally biased region" description="Polar residues" evidence="10">
    <location>
        <begin position="1434"/>
        <end position="1443"/>
    </location>
</feature>
<dbReference type="InterPro" id="IPR047540">
    <property type="entry name" value="BRcat_RBR_RNF31-like"/>
</dbReference>
<dbReference type="PROSITE" id="PS01358">
    <property type="entry name" value="ZF_RANBP2_1"/>
    <property type="match status" value="1"/>
</dbReference>
<evidence type="ECO:0000256" key="3">
    <source>
        <dbReference type="ARBA" id="ARBA00022723"/>
    </source>
</evidence>
<dbReference type="InterPro" id="IPR047543">
    <property type="entry name" value="Bbox1_RNF31-like"/>
</dbReference>
<dbReference type="CDD" id="cd20351">
    <property type="entry name" value="Rcat_RBR_HOIP"/>
    <property type="match status" value="1"/>
</dbReference>
<dbReference type="CDD" id="cd20337">
    <property type="entry name" value="BRcat_RBR_HOIP"/>
    <property type="match status" value="1"/>
</dbReference>
<keyword evidence="2" id="KW-0808">Transferase</keyword>
<evidence type="ECO:0000256" key="7">
    <source>
        <dbReference type="ARBA" id="ARBA00022833"/>
    </source>
</evidence>
<dbReference type="Gene3D" id="2.30.30.380">
    <property type="entry name" value="Zn-finger domain of Sec23/24"/>
    <property type="match status" value="1"/>
</dbReference>
<evidence type="ECO:0000256" key="10">
    <source>
        <dbReference type="SAM" id="MobiDB-lite"/>
    </source>
</evidence>
<feature type="compositionally biased region" description="Acidic residues" evidence="10">
    <location>
        <begin position="1407"/>
        <end position="1417"/>
    </location>
</feature>
<feature type="region of interest" description="Disordered" evidence="10">
    <location>
        <begin position="1580"/>
        <end position="1599"/>
    </location>
</feature>
<feature type="compositionally biased region" description="Acidic residues" evidence="10">
    <location>
        <begin position="1335"/>
        <end position="1344"/>
    </location>
</feature>
<dbReference type="InterPro" id="IPR013083">
    <property type="entry name" value="Znf_RING/FYVE/PHD"/>
</dbReference>
<feature type="compositionally biased region" description="Low complexity" evidence="10">
    <location>
        <begin position="764"/>
        <end position="781"/>
    </location>
</feature>
<dbReference type="InterPro" id="IPR041031">
    <property type="entry name" value="RNF31_C"/>
</dbReference>
<dbReference type="Pfam" id="PF16678">
    <property type="entry name" value="UBA_HOIP"/>
    <property type="match status" value="1"/>
</dbReference>
<feature type="compositionally biased region" description="Basic residues" evidence="10">
    <location>
        <begin position="1472"/>
        <end position="1483"/>
    </location>
</feature>
<feature type="region of interest" description="Disordered" evidence="10">
    <location>
        <begin position="839"/>
        <end position="868"/>
    </location>
</feature>
<feature type="compositionally biased region" description="Basic and acidic residues" evidence="10">
    <location>
        <begin position="1312"/>
        <end position="1334"/>
    </location>
</feature>
<dbReference type="GO" id="GO:1990450">
    <property type="term" value="F:linear polyubiquitin binding"/>
    <property type="evidence" value="ECO:0007669"/>
    <property type="project" value="TreeGrafter"/>
</dbReference>
<feature type="region of interest" description="Disordered" evidence="10">
    <location>
        <begin position="1"/>
        <end position="41"/>
    </location>
</feature>
<dbReference type="Pfam" id="PF18091">
    <property type="entry name" value="E3_UbLigase_RBR"/>
    <property type="match status" value="1"/>
</dbReference>
<dbReference type="GO" id="GO:0008270">
    <property type="term" value="F:zinc ion binding"/>
    <property type="evidence" value="ECO:0007669"/>
    <property type="project" value="UniProtKB-KW"/>
</dbReference>
<dbReference type="InterPro" id="IPR047542">
    <property type="entry name" value="Rcat_RBR_RNF31-like"/>
</dbReference>
<dbReference type="GO" id="GO:0071797">
    <property type="term" value="C:LUBAC complex"/>
    <property type="evidence" value="ECO:0007669"/>
    <property type="project" value="InterPro"/>
</dbReference>
<keyword evidence="9" id="KW-0175">Coiled coil</keyword>
<dbReference type="SUPFAM" id="SSF57850">
    <property type="entry name" value="RING/U-box"/>
    <property type="match status" value="3"/>
</dbReference>
<dbReference type="InterPro" id="IPR032065">
    <property type="entry name" value="RNF31-UBA"/>
</dbReference>
<evidence type="ECO:0000259" key="11">
    <source>
        <dbReference type="PROSITE" id="PS50089"/>
    </source>
</evidence>
<dbReference type="GO" id="GO:0036435">
    <property type="term" value="F:K48-linked polyubiquitin modification-dependent protein binding"/>
    <property type="evidence" value="ECO:0007669"/>
    <property type="project" value="TreeGrafter"/>
</dbReference>
<keyword evidence="4" id="KW-0677">Repeat</keyword>
<evidence type="ECO:0000256" key="1">
    <source>
        <dbReference type="ARBA" id="ARBA00008278"/>
    </source>
</evidence>
<dbReference type="CDD" id="cd16631">
    <property type="entry name" value="mRING-HC-C4C4_RBR_HOIP"/>
    <property type="match status" value="1"/>
</dbReference>
<dbReference type="Proteomes" id="UP001372834">
    <property type="component" value="Unassembled WGS sequence"/>
</dbReference>
<protein>
    <recommendedName>
        <fullName evidence="16">RBR-type E3 ubiquitin transferase</fullName>
    </recommendedName>
</protein>
<feature type="region of interest" description="Disordered" evidence="10">
    <location>
        <begin position="422"/>
        <end position="514"/>
    </location>
</feature>
<name>A0AAN8RTU0_POLSC</name>
<keyword evidence="3" id="KW-0479">Metal-binding</keyword>
<dbReference type="InterPro" id="IPR002867">
    <property type="entry name" value="IBR_dom"/>
</dbReference>
<dbReference type="EMBL" id="JAWJWE010000038">
    <property type="protein sequence ID" value="KAK6622684.1"/>
    <property type="molecule type" value="Genomic_DNA"/>
</dbReference>
<dbReference type="PANTHER" id="PTHR16004:SF2">
    <property type="entry name" value="E3 UBIQUITIN-PROTEIN LIGASE LUBEL"/>
    <property type="match status" value="1"/>
</dbReference>
<feature type="compositionally biased region" description="Basic and acidic residues" evidence="10">
    <location>
        <begin position="1418"/>
        <end position="1433"/>
    </location>
</feature>
<dbReference type="CDD" id="cd19815">
    <property type="entry name" value="Bbox1_HOIP"/>
    <property type="match status" value="1"/>
</dbReference>
<dbReference type="GO" id="GO:0097039">
    <property type="term" value="P:protein linear polyubiquitination"/>
    <property type="evidence" value="ECO:0007669"/>
    <property type="project" value="TreeGrafter"/>
</dbReference>
<dbReference type="InterPro" id="IPR047541">
    <property type="entry name" value="RNF31_RBR_mRING-HC-like"/>
</dbReference>
<dbReference type="Pfam" id="PF01485">
    <property type="entry name" value="IBR"/>
    <property type="match status" value="1"/>
</dbReference>
<feature type="region of interest" description="Disordered" evidence="10">
    <location>
        <begin position="1221"/>
        <end position="1275"/>
    </location>
</feature>
<evidence type="ECO:0000259" key="13">
    <source>
        <dbReference type="PROSITE" id="PS51873"/>
    </source>
</evidence>
<evidence type="ECO:0000259" key="12">
    <source>
        <dbReference type="PROSITE" id="PS50199"/>
    </source>
</evidence>
<dbReference type="SMART" id="SM00547">
    <property type="entry name" value="ZnF_RBZ"/>
    <property type="match status" value="1"/>
</dbReference>
<comment type="similarity">
    <text evidence="1">Belongs to the RBR family.</text>
</comment>
<evidence type="ECO:0008006" key="16">
    <source>
        <dbReference type="Google" id="ProtNLM"/>
    </source>
</evidence>
<dbReference type="SMART" id="SM00647">
    <property type="entry name" value="IBR"/>
    <property type="match status" value="1"/>
</dbReference>
<feature type="compositionally biased region" description="Acidic residues" evidence="10">
    <location>
        <begin position="1227"/>
        <end position="1241"/>
    </location>
</feature>
<feature type="compositionally biased region" description="Polar residues" evidence="10">
    <location>
        <begin position="269"/>
        <end position="285"/>
    </location>
</feature>
<evidence type="ECO:0000256" key="5">
    <source>
        <dbReference type="ARBA" id="ARBA00022771"/>
    </source>
</evidence>
<reference evidence="14 15" key="1">
    <citation type="submission" date="2023-10" db="EMBL/GenBank/DDBJ databases">
        <title>Genomes of two closely related lineages of the louse Polyplax serrata with different host specificities.</title>
        <authorList>
            <person name="Martinu J."/>
            <person name="Tarabai H."/>
            <person name="Stefka J."/>
            <person name="Hypsa V."/>
        </authorList>
    </citation>
    <scope>NUCLEOTIDE SEQUENCE [LARGE SCALE GENOMIC DNA]</scope>
    <source>
        <strain evidence="14">HR10_N</strain>
    </source>
</reference>
<feature type="region of interest" description="Disordered" evidence="10">
    <location>
        <begin position="1123"/>
        <end position="1146"/>
    </location>
</feature>
<feature type="domain" description="RING-type" evidence="13">
    <location>
        <begin position="1675"/>
        <end position="1909"/>
    </location>
</feature>
<feature type="compositionally biased region" description="Basic and acidic residues" evidence="10">
    <location>
        <begin position="1254"/>
        <end position="1272"/>
    </location>
</feature>
<keyword evidence="5 8" id="KW-0863">Zinc-finger</keyword>
<feature type="compositionally biased region" description="Polar residues" evidence="10">
    <location>
        <begin position="624"/>
        <end position="634"/>
    </location>
</feature>
<feature type="compositionally biased region" description="Polar residues" evidence="10">
    <location>
        <begin position="686"/>
        <end position="698"/>
    </location>
</feature>
<feature type="compositionally biased region" description="Basic and acidic residues" evidence="10">
    <location>
        <begin position="1484"/>
        <end position="1496"/>
    </location>
</feature>
<dbReference type="Gene3D" id="1.10.8.10">
    <property type="entry name" value="DNA helicase RuvA subunit, C-terminal domain"/>
    <property type="match status" value="1"/>
</dbReference>
<evidence type="ECO:0000256" key="9">
    <source>
        <dbReference type="SAM" id="Coils"/>
    </source>
</evidence>
<feature type="compositionally biased region" description="Acidic residues" evidence="10">
    <location>
        <begin position="661"/>
        <end position="673"/>
    </location>
</feature>
<dbReference type="PANTHER" id="PTHR16004">
    <property type="entry name" value="RING FINGER PROTEIN 31-RELATED"/>
    <property type="match status" value="1"/>
</dbReference>
<feature type="compositionally biased region" description="Basic and acidic residues" evidence="10">
    <location>
        <begin position="581"/>
        <end position="605"/>
    </location>
</feature>
<comment type="caution">
    <text evidence="14">The sequence shown here is derived from an EMBL/GenBank/DDBJ whole genome shotgun (WGS) entry which is preliminary data.</text>
</comment>
<feature type="domain" description="RanBP2-type" evidence="12">
    <location>
        <begin position="521"/>
        <end position="545"/>
    </location>
</feature>
<sequence length="2052" mass="231778">MNNEDWRPKTKLRPGRNMPQWMQVRQKGDLNKQPPPLPLSEPPMEGDYEVIEFPVQQYTNTAPFVPPNKLGEKKAGDVKHCDLCGSSEPTVRCENCNFQVFCLSCDDMYHRHPKRQTHNRKAVESQRFRPPLPPKGESLSAPVPPPRRHKRPGSASSLTSSFRSNQGPPLPRKGTFEEDKIRNFRRNIMSRPLPDIPMSDTRHNNHALGRESPFRSKWHEAPRSTNSSFSEVKQHHDFGESFNFDSRDRMSSSHDSGYPDWDLERSRSSRNQAGSMSGSEMNLNQRGGSLKFIMPSGTGTLGRRRSDMDPFFQAPCRPGSSFGRGMTSSASVTDLNISLPMQQIPFNPAIQAQSMSHLNCPSCNQGFLWMDNWDQTRGSNIALNSPMRYPEHWTGGWHPGMIPPHSPGPVPLPQHPLNMAGPQNIIPLNGRNSRPPSPALSTRSRKSFASMAARRSHRSSTLPPCGLDPTNRAASSSDSADEMMSFSQRDDGEIDDDNDDVERGASSTEEARDKVPYSFRVPGHKWECEHCTFINKPGTRVCVVCCRTPTKTAIPVKSDPANLKGKRNGTGRGGGATKSQAKQDDGKQETERSRLRKNSKSEQGGRKTPSKSVQRPEDGLIDTFSKQLNLSGKSAKTGRNADETRSSPANRKKGRNRLSEESESCEMSGDEDPAQVQGSVPEGFLSDTSTDMVVTVKQQGRGAEGDRRKKSAGSEGKSVGLMKTERTDNKNKEVKVQEVNKMTKEKTSVGVGASPPKETIVKKTTSTTGTSPPPQSASTQTYDLPEKVLANAAQDNFFLKNVEIPRNQKLKRTMSMYESGSDPWGKSGSTLTKFKSRNSIVSDSESIRGISERDMSPSPSDGTEFRDLSPSEISTSSFYYQPEKAPGHWERRGSCRTMVPKQDRIIPVSRCGSQPPENLKRPDVKDFGEVNKSQSDVTKRQGMQLVRLLREAEKNNFTSEELEIALELSEGEDPIQWLKNNWKNMIDTVCTLATNYGHECKQNTVGTISKKEAKESLTAHKGIIWAAVTACVEDRQKKYGDLSIRGNFTREDILTVLTANHGDLEAAYGDLTKNSEPPILMRVWGNPEGNENDSGNVRKSLTELPHFGQALLREADKLKNIERTPDPKTFKSMSLDRRKNPKLDETPDTDKIIAQIAILSNEINNLSFQDGGKWKKENNSMNSSRPRSISSIGDLTPVNFSELFTIRQASPPKALFKLEERLKQGDDSSEEFYTDGYDSEPEYNYNEQYPDAMSNEKVHAESGRSAEPEEKTSQLQSILKILQEGTEKINGFIQNEMKEGARKSGTSMQKWRTSERNNEKDADKSQGKNERNDVEDVAVEMETSDSEKYSSESDDEEVLSGRLSTGQESKDSSQSQLSEIVNYEEQSKDGMSAEENDVGEKFSEPDSSYDNDSDEAENEKVIDTPTTREEIITNKEQVNGSNERPTEEQRIITVEPQVINDSKREESLPQNGKHKTRKQKSKIQKQEDLKPEDQLEMKQQPIMQQKDIEEMKLKGEHLENEQHETAVEKQQSDKEILTEQIEEKTIDSLEEDNHDSKDQRETVNTRKPDGHFHNLEVHVNRPEEQENGEKGKDELARKNEVVERVQQEEIKQVEEEKEETDEVKNEVRRYLAEGTVPTYAKGEILVKLLNLDFPEGDAIQAALECSNIYMALKFLQQECELCMGKYPMKQMMSMLKCTHRCCRDCAKNYFTLIITDRNITDAVCPFCKEPELNEEDAILDYFSNLDIQLKSILEPQVHELFQRKLRDRTLMKDPNFKWCVKCSSGFIANPRQKKLTCPDCKSVTCAQCRQPWEKQHEGISCEKFNSWKEANDPERQAEGVAKHLKDNGIECPKCKFQYSLSRGGCMHFTCTQCKYEFCCGCGKAFKMGAKCDVSAYCAKLGLHAHHPRNCLFYLRDKEPGELQHLLKEHKIDFLVDPPEGSQKLNYSNPEGSTQIRCPIQLQRETPKGLIDTICQHPVEDGHAGLCRIHYIEYLVSVISKNKIDPISILDIADVLQELKRRGREYPPRPERCTEYQYKLICAKIVKEEIPLE</sequence>
<feature type="compositionally biased region" description="Basic and acidic residues" evidence="10">
    <location>
        <begin position="200"/>
        <end position="222"/>
    </location>
</feature>
<feature type="compositionally biased region" description="Polar residues" evidence="10">
    <location>
        <begin position="430"/>
        <end position="442"/>
    </location>
</feature>
<proteinExistence type="inferred from homology"/>
<keyword evidence="6" id="KW-0833">Ubl conjugation pathway</keyword>
<evidence type="ECO:0000313" key="15">
    <source>
        <dbReference type="Proteomes" id="UP001372834"/>
    </source>
</evidence>
<dbReference type="Gene3D" id="3.30.40.10">
    <property type="entry name" value="Zinc/RING finger domain, C3HC4 (zinc finger)"/>
    <property type="match status" value="1"/>
</dbReference>
<feature type="compositionally biased region" description="Basic and acidic residues" evidence="10">
    <location>
        <begin position="1506"/>
        <end position="1547"/>
    </location>
</feature>
<evidence type="ECO:0000313" key="14">
    <source>
        <dbReference type="EMBL" id="KAK6622684.1"/>
    </source>
</evidence>
<accession>A0AAN8RTU0</accession>
<feature type="compositionally biased region" description="Polar residues" evidence="10">
    <location>
        <begin position="154"/>
        <end position="167"/>
    </location>
</feature>
<feature type="compositionally biased region" description="Low complexity" evidence="10">
    <location>
        <begin position="473"/>
        <end position="487"/>
    </location>
</feature>
<feature type="compositionally biased region" description="Polar residues" evidence="10">
    <location>
        <begin position="1362"/>
        <end position="1379"/>
    </location>
</feature>
<feature type="domain" description="RING-type" evidence="11">
    <location>
        <begin position="1679"/>
        <end position="1728"/>
    </location>
</feature>
<feature type="compositionally biased region" description="Basic and acidic residues" evidence="10">
    <location>
        <begin position="723"/>
        <end position="747"/>
    </location>
</feature>
<feature type="compositionally biased region" description="Basic and acidic residues" evidence="10">
    <location>
        <begin position="232"/>
        <end position="252"/>
    </location>
</feature>
<dbReference type="InterPro" id="IPR001876">
    <property type="entry name" value="Znf_RanBP2"/>
</dbReference>
<dbReference type="PROSITE" id="PS51873">
    <property type="entry name" value="TRIAD"/>
    <property type="match status" value="1"/>
</dbReference>
<dbReference type="Gene3D" id="1.20.120.1750">
    <property type="match status" value="1"/>
</dbReference>
<dbReference type="Pfam" id="PF22191">
    <property type="entry name" value="IBR_1"/>
    <property type="match status" value="1"/>
</dbReference>
<feature type="region of interest" description="Disordered" evidence="10">
    <location>
        <begin position="1296"/>
        <end position="1572"/>
    </location>
</feature>
<dbReference type="InterPro" id="IPR001841">
    <property type="entry name" value="Znf_RING"/>
</dbReference>
<dbReference type="InterPro" id="IPR044066">
    <property type="entry name" value="TRIAD_supradom"/>
</dbReference>
<dbReference type="Gene3D" id="6.10.140.1100">
    <property type="match status" value="1"/>
</dbReference>
<feature type="compositionally biased region" description="Basic and acidic residues" evidence="10">
    <location>
        <begin position="1554"/>
        <end position="1572"/>
    </location>
</feature>
<dbReference type="PROSITE" id="PS50089">
    <property type="entry name" value="ZF_RING_2"/>
    <property type="match status" value="1"/>
</dbReference>
<dbReference type="GO" id="GO:0061630">
    <property type="term" value="F:ubiquitin protein ligase activity"/>
    <property type="evidence" value="ECO:0007669"/>
    <property type="project" value="TreeGrafter"/>
</dbReference>
<dbReference type="GO" id="GO:0070530">
    <property type="term" value="F:K63-linked polyubiquitin modification-dependent protein binding"/>
    <property type="evidence" value="ECO:0007669"/>
    <property type="project" value="TreeGrafter"/>
</dbReference>
<evidence type="ECO:0000256" key="2">
    <source>
        <dbReference type="ARBA" id="ARBA00022679"/>
    </source>
</evidence>
<feature type="region of interest" description="Disordered" evidence="10">
    <location>
        <begin position="113"/>
        <end position="285"/>
    </location>
</feature>
<dbReference type="PROSITE" id="PS50199">
    <property type="entry name" value="ZF_RANBP2_2"/>
    <property type="match status" value="1"/>
</dbReference>
<evidence type="ECO:0000256" key="6">
    <source>
        <dbReference type="ARBA" id="ARBA00022786"/>
    </source>
</evidence>
<evidence type="ECO:0000256" key="8">
    <source>
        <dbReference type="PROSITE-ProRule" id="PRU00322"/>
    </source>
</evidence>
<organism evidence="14 15">
    <name type="scientific">Polyplax serrata</name>
    <name type="common">Common mouse louse</name>
    <dbReference type="NCBI Taxonomy" id="468196"/>
    <lineage>
        <taxon>Eukaryota</taxon>
        <taxon>Metazoa</taxon>
        <taxon>Ecdysozoa</taxon>
        <taxon>Arthropoda</taxon>
        <taxon>Hexapoda</taxon>
        <taxon>Insecta</taxon>
        <taxon>Pterygota</taxon>
        <taxon>Neoptera</taxon>
        <taxon>Paraneoptera</taxon>
        <taxon>Psocodea</taxon>
        <taxon>Troctomorpha</taxon>
        <taxon>Phthiraptera</taxon>
        <taxon>Anoplura</taxon>
        <taxon>Polyplacidae</taxon>
        <taxon>Polyplax</taxon>
    </lineage>
</organism>
<keyword evidence="7" id="KW-0862">Zinc</keyword>
<dbReference type="InterPro" id="IPR026254">
    <property type="entry name" value="RNF31-like"/>
</dbReference>